<feature type="transmembrane region" description="Helical" evidence="8">
    <location>
        <begin position="315"/>
        <end position="341"/>
    </location>
</feature>
<evidence type="ECO:0000256" key="5">
    <source>
        <dbReference type="ARBA" id="ARBA00022692"/>
    </source>
</evidence>
<evidence type="ECO:0000256" key="6">
    <source>
        <dbReference type="ARBA" id="ARBA00022989"/>
    </source>
</evidence>
<dbReference type="GO" id="GO:0005886">
    <property type="term" value="C:plasma membrane"/>
    <property type="evidence" value="ECO:0007669"/>
    <property type="project" value="UniProtKB-SubCell"/>
</dbReference>
<evidence type="ECO:0000256" key="2">
    <source>
        <dbReference type="ARBA" id="ARBA00008335"/>
    </source>
</evidence>
<evidence type="ECO:0000313" key="11">
    <source>
        <dbReference type="Proteomes" id="UP000188169"/>
    </source>
</evidence>
<dbReference type="InterPro" id="IPR036259">
    <property type="entry name" value="MFS_trans_sf"/>
</dbReference>
<dbReference type="PANTHER" id="PTHR43271:SF2">
    <property type="entry name" value="BLL2771 PROTEIN"/>
    <property type="match status" value="1"/>
</dbReference>
<dbReference type="Gene3D" id="1.20.1250.20">
    <property type="entry name" value="MFS general substrate transporter like domains"/>
    <property type="match status" value="1"/>
</dbReference>
<dbReference type="GO" id="GO:0022857">
    <property type="term" value="F:transmembrane transporter activity"/>
    <property type="evidence" value="ECO:0007669"/>
    <property type="project" value="InterPro"/>
</dbReference>
<dbReference type="Proteomes" id="UP000188169">
    <property type="component" value="Unassembled WGS sequence"/>
</dbReference>
<evidence type="ECO:0000256" key="3">
    <source>
        <dbReference type="ARBA" id="ARBA00022448"/>
    </source>
</evidence>
<gene>
    <name evidence="10" type="primary">ynfM</name>
    <name evidence="10" type="ORF">A1019T_00174</name>
</gene>
<comment type="similarity">
    <text evidence="2">Belongs to the major facilitator superfamily.</text>
</comment>
<feature type="transmembrane region" description="Helical" evidence="8">
    <location>
        <begin position="63"/>
        <end position="81"/>
    </location>
</feature>
<name>A0A1R4ECI4_9GAMM</name>
<dbReference type="Pfam" id="PF07690">
    <property type="entry name" value="MFS_1"/>
    <property type="match status" value="1"/>
</dbReference>
<feature type="transmembrane region" description="Helical" evidence="8">
    <location>
        <begin position="353"/>
        <end position="376"/>
    </location>
</feature>
<evidence type="ECO:0000256" key="7">
    <source>
        <dbReference type="ARBA" id="ARBA00023136"/>
    </source>
</evidence>
<dbReference type="AlphaFoldDB" id="A0A1R4ECI4"/>
<protein>
    <submittedName>
        <fullName evidence="10">Inner membrane transport protein YnfM</fullName>
    </submittedName>
</protein>
<keyword evidence="11" id="KW-1185">Reference proteome</keyword>
<feature type="transmembrane region" description="Helical" evidence="8">
    <location>
        <begin position="182"/>
        <end position="198"/>
    </location>
</feature>
<dbReference type="SUPFAM" id="SSF103473">
    <property type="entry name" value="MFS general substrate transporter"/>
    <property type="match status" value="1"/>
</dbReference>
<feature type="transmembrane region" description="Helical" evidence="8">
    <location>
        <begin position="291"/>
        <end position="309"/>
    </location>
</feature>
<keyword evidence="5 8" id="KW-0812">Transmembrane</keyword>
<dbReference type="CDD" id="cd17324">
    <property type="entry name" value="MFS_NepI_like"/>
    <property type="match status" value="1"/>
</dbReference>
<feature type="transmembrane region" description="Helical" evidence="8">
    <location>
        <begin position="93"/>
        <end position="110"/>
    </location>
</feature>
<feature type="transmembrane region" description="Helical" evidence="8">
    <location>
        <begin position="228"/>
        <end position="254"/>
    </location>
</feature>
<accession>A0A1R4ECI4</accession>
<feature type="transmembrane region" description="Helical" evidence="8">
    <location>
        <begin position="382"/>
        <end position="402"/>
    </location>
</feature>
<feature type="transmembrane region" description="Helical" evidence="8">
    <location>
        <begin position="266"/>
        <end position="284"/>
    </location>
</feature>
<dbReference type="PROSITE" id="PS50850">
    <property type="entry name" value="MFS"/>
    <property type="match status" value="1"/>
</dbReference>
<evidence type="ECO:0000256" key="8">
    <source>
        <dbReference type="SAM" id="Phobius"/>
    </source>
</evidence>
<comment type="subcellular location">
    <subcellularLocation>
        <location evidence="1">Cell membrane</location>
        <topology evidence="1">Multi-pass membrane protein</topology>
    </subcellularLocation>
</comment>
<dbReference type="PROSITE" id="PS00216">
    <property type="entry name" value="SUGAR_TRANSPORT_1"/>
    <property type="match status" value="1"/>
</dbReference>
<sequence>MQNTSPSSQPSPSSVTNTANTNPSFVLKATAMIIGMFAFLQVYSIQSILPVLMQDFRASEVQVGMAVGATVMAVALMSPFLGMLSDAIGRKSLIVGALLFLAIPTALIAGSNDIHTLTVWRFLQGLSVPGITVVTIAYLGEEFKGSAIAELMAYYVSGSVLGGFLGRFLLGHLHEWMGWRSGYYVMAGVTLVGALWVAKTLPASQNFVPSPKFRTALGTLSRHLTNRYVISATLLGFCVLFSLVGCFTFINLHLVQAPYQLTTGQLANIFAVYLIGVIITPLATKLIQRFGSARTIIVAVLISMLGVLTTLTSPLWLIIVGLSIMSSGVFITQSATIGYIATNVSEGRSLASGLYYMGYYAGGTAGAWACGLAYAYGEWSSTVVLLIAVQILALLIAAFGMIKTPMQRA</sequence>
<dbReference type="InterPro" id="IPR011701">
    <property type="entry name" value="MFS"/>
</dbReference>
<evidence type="ECO:0000256" key="4">
    <source>
        <dbReference type="ARBA" id="ARBA00022475"/>
    </source>
</evidence>
<keyword evidence="6 8" id="KW-1133">Transmembrane helix</keyword>
<keyword evidence="4" id="KW-1003">Cell membrane</keyword>
<dbReference type="EMBL" id="FUGD01000034">
    <property type="protein sequence ID" value="SJM36214.1"/>
    <property type="molecule type" value="Genomic_DNA"/>
</dbReference>
<dbReference type="InterPro" id="IPR005829">
    <property type="entry name" value="Sugar_transporter_CS"/>
</dbReference>
<keyword evidence="3" id="KW-0813">Transport</keyword>
<dbReference type="PANTHER" id="PTHR43271">
    <property type="entry name" value="BLL2771 PROTEIN"/>
    <property type="match status" value="1"/>
</dbReference>
<dbReference type="InterPro" id="IPR020846">
    <property type="entry name" value="MFS_dom"/>
</dbReference>
<proteinExistence type="inferred from homology"/>
<dbReference type="OrthoDB" id="63984at2"/>
<feature type="domain" description="Major facilitator superfamily (MFS) profile" evidence="9">
    <location>
        <begin position="27"/>
        <end position="405"/>
    </location>
</feature>
<feature type="transmembrane region" description="Helical" evidence="8">
    <location>
        <begin position="152"/>
        <end position="170"/>
    </location>
</feature>
<feature type="transmembrane region" description="Helical" evidence="8">
    <location>
        <begin position="122"/>
        <end position="140"/>
    </location>
</feature>
<evidence type="ECO:0000256" key="1">
    <source>
        <dbReference type="ARBA" id="ARBA00004651"/>
    </source>
</evidence>
<reference evidence="11" key="1">
    <citation type="submission" date="2017-02" db="EMBL/GenBank/DDBJ databases">
        <authorList>
            <person name="Mornico D."/>
        </authorList>
    </citation>
    <scope>NUCLEOTIDE SEQUENCE [LARGE SCALE GENOMIC DNA]</scope>
</reference>
<evidence type="ECO:0000313" key="10">
    <source>
        <dbReference type="EMBL" id="SJM36214.1"/>
    </source>
</evidence>
<evidence type="ECO:0000259" key="9">
    <source>
        <dbReference type="PROSITE" id="PS50850"/>
    </source>
</evidence>
<organism evidence="10 11">
    <name type="scientific">Psychrobacter pasteurii</name>
    <dbReference type="NCBI Taxonomy" id="1945520"/>
    <lineage>
        <taxon>Bacteria</taxon>
        <taxon>Pseudomonadati</taxon>
        <taxon>Pseudomonadota</taxon>
        <taxon>Gammaproteobacteria</taxon>
        <taxon>Moraxellales</taxon>
        <taxon>Moraxellaceae</taxon>
        <taxon>Psychrobacter</taxon>
    </lineage>
</organism>
<dbReference type="STRING" id="1945520.A1019T_00174"/>
<keyword evidence="7 8" id="KW-0472">Membrane</keyword>
<feature type="transmembrane region" description="Helical" evidence="8">
    <location>
        <begin position="25"/>
        <end position="43"/>
    </location>
</feature>